<dbReference type="NCBIfam" id="TIGR01784">
    <property type="entry name" value="T_den_put_tspse"/>
    <property type="match status" value="1"/>
</dbReference>
<organism evidence="1 2">
    <name type="scientific">Arsenicibacter rosenii</name>
    <dbReference type="NCBI Taxonomy" id="1750698"/>
    <lineage>
        <taxon>Bacteria</taxon>
        <taxon>Pseudomonadati</taxon>
        <taxon>Bacteroidota</taxon>
        <taxon>Cytophagia</taxon>
        <taxon>Cytophagales</taxon>
        <taxon>Spirosomataceae</taxon>
        <taxon>Arsenicibacter</taxon>
    </lineage>
</organism>
<evidence type="ECO:0000313" key="2">
    <source>
        <dbReference type="Proteomes" id="UP000181790"/>
    </source>
</evidence>
<dbReference type="Proteomes" id="UP000181790">
    <property type="component" value="Unassembled WGS sequence"/>
</dbReference>
<evidence type="ECO:0008006" key="3">
    <source>
        <dbReference type="Google" id="ProtNLM"/>
    </source>
</evidence>
<evidence type="ECO:0000313" key="1">
    <source>
        <dbReference type="EMBL" id="OIN56159.1"/>
    </source>
</evidence>
<keyword evidence="2" id="KW-1185">Reference proteome</keyword>
<dbReference type="EMBL" id="MORL01000027">
    <property type="protein sequence ID" value="OIN56159.1"/>
    <property type="molecule type" value="Genomic_DNA"/>
</dbReference>
<protein>
    <recommendedName>
        <fullName evidence="3">Rpn family recombination-promoting nuclease/putative transposase</fullName>
    </recommendedName>
</protein>
<dbReference type="PANTHER" id="PTHR41317">
    <property type="entry name" value="PD-(D_E)XK NUCLEASE FAMILY TRANSPOSASE"/>
    <property type="match status" value="1"/>
</dbReference>
<accession>A0A1S2VBV2</accession>
<sequence length="280" mass="32771">MAKNLVRFDWAMKRLLRNKANYVVLEGFLSELLREDILIEQILESEGNQDDEMTKFNRVDMLALNSRKELVIIELQDNSEADYFQRMLFGTSKALTDYFRLGDSYKSVRKVYSINIVYFDLGQGEDYVYHGRNEFVGIHRGDVLGLSAKQKSSFGHEHIYQIYPEYYIIKVNRFDDVAKDTLDQWIYYLKNNQVRDEFNAKGLEGVRQRLDFDALTPDEKTAYIRTLENKSIEKDVIETARGEGQLQKSREIARQMKQDGMPVDLIVKYTALSPDEIQLL</sequence>
<dbReference type="InterPro" id="IPR010106">
    <property type="entry name" value="RpnA"/>
</dbReference>
<dbReference type="OrthoDB" id="1793581at2"/>
<proteinExistence type="predicted"/>
<reference evidence="1 2" key="1">
    <citation type="submission" date="2016-10" db="EMBL/GenBank/DDBJ databases">
        <title>Arsenicibacter rosenii gen. nov., sp. nov., an efficient arsenic-methylating bacterium isolated from an arsenic-contaminated paddy soil.</title>
        <authorList>
            <person name="Huang K."/>
        </authorList>
    </citation>
    <scope>NUCLEOTIDE SEQUENCE [LARGE SCALE GENOMIC DNA]</scope>
    <source>
        <strain evidence="1 2">SM-1</strain>
    </source>
</reference>
<dbReference type="AlphaFoldDB" id="A0A1S2VBV2"/>
<dbReference type="Pfam" id="PF12784">
    <property type="entry name" value="PDDEXK_2"/>
    <property type="match status" value="1"/>
</dbReference>
<gene>
    <name evidence="1" type="ORF">BLX24_26110</name>
</gene>
<comment type="caution">
    <text evidence="1">The sequence shown here is derived from an EMBL/GenBank/DDBJ whole genome shotgun (WGS) entry which is preliminary data.</text>
</comment>
<name>A0A1S2VBV2_9BACT</name>
<dbReference type="RefSeq" id="WP_071506183.1">
    <property type="nucleotide sequence ID" value="NZ_MORL01000027.1"/>
</dbReference>
<dbReference type="PANTHER" id="PTHR41317:SF1">
    <property type="entry name" value="PD-(D_E)XK NUCLEASE FAMILY TRANSPOSASE"/>
    <property type="match status" value="1"/>
</dbReference>